<keyword evidence="2" id="KW-1185">Reference proteome</keyword>
<reference evidence="2" key="1">
    <citation type="submission" date="2016-12" db="EMBL/GenBank/DDBJ databases">
        <authorList>
            <person name="Meng X."/>
        </authorList>
    </citation>
    <scope>NUCLEOTIDE SEQUENCE [LARGE SCALE GENOMIC DNA]</scope>
    <source>
        <strain evidence="2">DSM 20732</strain>
    </source>
</reference>
<evidence type="ECO:0000313" key="1">
    <source>
        <dbReference type="EMBL" id="OKL50757.1"/>
    </source>
</evidence>
<accession>A0A1Q5PT36</accession>
<dbReference type="AlphaFoldDB" id="A0A1Q5PT36"/>
<name>A0A1Q5PT36_9ACTO</name>
<gene>
    <name evidence="1" type="ORF">BSZ40_10730</name>
</gene>
<comment type="caution">
    <text evidence="1">The sequence shown here is derived from an EMBL/GenBank/DDBJ whole genome shotgun (WGS) entry which is preliminary data.</text>
</comment>
<sequence>MRDDLTDFGGNPATTVHFHKIDTSDEPDPNYDGTLLSVFTDIGDTRWVLDFSASTRKEAEDLFHNTASTLKKQ</sequence>
<protein>
    <submittedName>
        <fullName evidence="1">Uncharacterized protein</fullName>
    </submittedName>
</protein>
<organism evidence="1 2">
    <name type="scientific">Buchananella hordeovulneris</name>
    <dbReference type="NCBI Taxonomy" id="52770"/>
    <lineage>
        <taxon>Bacteria</taxon>
        <taxon>Bacillati</taxon>
        <taxon>Actinomycetota</taxon>
        <taxon>Actinomycetes</taxon>
        <taxon>Actinomycetales</taxon>
        <taxon>Actinomycetaceae</taxon>
        <taxon>Buchananella</taxon>
    </lineage>
</organism>
<dbReference type="Proteomes" id="UP000185612">
    <property type="component" value="Unassembled WGS sequence"/>
</dbReference>
<evidence type="ECO:0000313" key="2">
    <source>
        <dbReference type="Proteomes" id="UP000185612"/>
    </source>
</evidence>
<proteinExistence type="predicted"/>
<dbReference type="InParanoid" id="A0A1Q5PT36"/>
<dbReference type="EMBL" id="MQVS01000016">
    <property type="protein sequence ID" value="OKL50757.1"/>
    <property type="molecule type" value="Genomic_DNA"/>
</dbReference>